<gene>
    <name evidence="2" type="ORF">SAMN05421820_101218</name>
</gene>
<accession>A0A1G9JCC8</accession>
<protein>
    <submittedName>
        <fullName evidence="2">Uncharacterized protein</fullName>
    </submittedName>
</protein>
<reference evidence="3" key="1">
    <citation type="submission" date="2016-10" db="EMBL/GenBank/DDBJ databases">
        <authorList>
            <person name="Varghese N."/>
            <person name="Submissions S."/>
        </authorList>
    </citation>
    <scope>NUCLEOTIDE SEQUENCE [LARGE SCALE GENOMIC DNA]</scope>
    <source>
        <strain evidence="3">DSM 19110</strain>
    </source>
</reference>
<name>A0A1G9JCC8_9SPHI</name>
<organism evidence="2 3">
    <name type="scientific">Pedobacter steynii</name>
    <dbReference type="NCBI Taxonomy" id="430522"/>
    <lineage>
        <taxon>Bacteria</taxon>
        <taxon>Pseudomonadati</taxon>
        <taxon>Bacteroidota</taxon>
        <taxon>Sphingobacteriia</taxon>
        <taxon>Sphingobacteriales</taxon>
        <taxon>Sphingobacteriaceae</taxon>
        <taxon>Pedobacter</taxon>
    </lineage>
</organism>
<keyword evidence="3" id="KW-1185">Reference proteome</keyword>
<keyword evidence="1" id="KW-1133">Transmembrane helix</keyword>
<evidence type="ECO:0000313" key="3">
    <source>
        <dbReference type="Proteomes" id="UP000183200"/>
    </source>
</evidence>
<sequence>MNDQSVQPNNPLYFDTLDGCCKKIIEKMGNKPIAEWRASDYNTLSSLLGQQTKVYLSENTLKRIFGRLKTSQRYYPQLATRNALAQFIGYRDWQEFELVYTSSQISTKAEEPLTEEKNQPEAEKPILKKRVLLSPVMIGFALIVIVFLLGFFLYLNKEQGLNSVKLVCENPFGNVPHTAVFALKSDRAFDKEEEFKLDCMEEALPATITGNDKITRFFKNPGVVYVTLYRKDKAIDTVSICLQTKGWVANSGNDTSRAYPIANLKALDPKNIAVSAAQLDSAGLDTKKPFLIGFSNIHPSDISGDNFSFSTKVFAEQNRPGVQCIETTIIILGEKDRHLLTLFRENCVALSRYTFSELKAIGSEEFLGNLAFNASNGGEIVLSVKNKVVTVILNGKKVLRTKYQKSIGKVMGVKILFNGIGKAVSPELRDLNTQALF</sequence>
<evidence type="ECO:0000256" key="1">
    <source>
        <dbReference type="SAM" id="Phobius"/>
    </source>
</evidence>
<proteinExistence type="predicted"/>
<evidence type="ECO:0000313" key="2">
    <source>
        <dbReference type="EMBL" id="SDL35088.1"/>
    </source>
</evidence>
<keyword evidence="1" id="KW-0472">Membrane</keyword>
<dbReference type="Proteomes" id="UP000183200">
    <property type="component" value="Unassembled WGS sequence"/>
</dbReference>
<dbReference type="AlphaFoldDB" id="A0A1G9JCC8"/>
<dbReference type="EMBL" id="FNGY01000001">
    <property type="protein sequence ID" value="SDL35088.1"/>
    <property type="molecule type" value="Genomic_DNA"/>
</dbReference>
<feature type="transmembrane region" description="Helical" evidence="1">
    <location>
        <begin position="131"/>
        <end position="155"/>
    </location>
</feature>
<keyword evidence="1" id="KW-0812">Transmembrane</keyword>